<dbReference type="Proteomes" id="UP000298049">
    <property type="component" value="Chromosome"/>
</dbReference>
<keyword evidence="1" id="KW-0732">Signal</keyword>
<protein>
    <submittedName>
        <fullName evidence="2">Uncharacterized protein</fullName>
    </submittedName>
</protein>
<proteinExistence type="predicted"/>
<dbReference type="OrthoDB" id="6368372at2"/>
<keyword evidence="3" id="KW-1185">Reference proteome</keyword>
<evidence type="ECO:0000313" key="3">
    <source>
        <dbReference type="Proteomes" id="UP000298049"/>
    </source>
</evidence>
<sequence length="191" mass="20628">MLKTRFSRTTLFSLFLMGLGSVAPATQAQEPGAAEQVTQEQIRKEADQNIKYLSGHALRKAKTILETHGDFAPFGAALFPGGKVRFVWAVPPGSEQENINAALVLGAVRQSLQAQAQNGAILGSAVVYLYQPSESKSDKPQINVETEYLNGHAVVTATNYEQDSEENVTFGAATQRDYEPKVFVAPANTGK</sequence>
<dbReference type="EMBL" id="CP031093">
    <property type="protein sequence ID" value="QCF26231.1"/>
    <property type="molecule type" value="Genomic_DNA"/>
</dbReference>
<gene>
    <name evidence="2" type="ORF">soil367_09970</name>
</gene>
<name>A0A4P7XGT7_9ALTE</name>
<organism evidence="2 3">
    <name type="scientific">Hydrocarboniclastica marina</name>
    <dbReference type="NCBI Taxonomy" id="2259620"/>
    <lineage>
        <taxon>Bacteria</taxon>
        <taxon>Pseudomonadati</taxon>
        <taxon>Pseudomonadota</taxon>
        <taxon>Gammaproteobacteria</taxon>
        <taxon>Alteromonadales</taxon>
        <taxon>Alteromonadaceae</taxon>
        <taxon>Hydrocarboniclastica</taxon>
    </lineage>
</organism>
<dbReference type="RefSeq" id="WP_136548953.1">
    <property type="nucleotide sequence ID" value="NZ_CP031093.1"/>
</dbReference>
<evidence type="ECO:0000256" key="1">
    <source>
        <dbReference type="SAM" id="SignalP"/>
    </source>
</evidence>
<feature type="chain" id="PRO_5020744236" evidence="1">
    <location>
        <begin position="29"/>
        <end position="191"/>
    </location>
</feature>
<dbReference type="KEGG" id="hmi:soil367_09970"/>
<accession>A0A4P7XGT7</accession>
<evidence type="ECO:0000313" key="2">
    <source>
        <dbReference type="EMBL" id="QCF26231.1"/>
    </source>
</evidence>
<dbReference type="AlphaFoldDB" id="A0A4P7XGT7"/>
<reference evidence="2 3" key="1">
    <citation type="submission" date="2018-07" db="EMBL/GenBank/DDBJ databases">
        <title>Marsedoiliclastica nanhaica gen. nov. sp. nov., a novel marine hydrocarbonoclastic bacterium isolated from an in-situ enriched hydrocarbon-degrading consortium in deep-sea sediment.</title>
        <authorList>
            <person name="Dong C."/>
            <person name="Ma T."/>
            <person name="Liu R."/>
            <person name="Shao Z."/>
        </authorList>
    </citation>
    <scope>NUCLEOTIDE SEQUENCE [LARGE SCALE GENOMIC DNA]</scope>
    <source>
        <strain evidence="3">soil36-7</strain>
    </source>
</reference>
<feature type="signal peptide" evidence="1">
    <location>
        <begin position="1"/>
        <end position="28"/>
    </location>
</feature>